<sequence length="146" mass="16054">MQEVMWMLSNIVADSEHHIQMVIDAGLMPAVMERLGCGKFSVQKEAVWIVSNCLAVGTPEQVKYMVEQGAVGTLCHLLASYATPSMITTILDGLNNTLSKAGEDSEVILTQMKEADGLDMIEKLQQHGDQNIYRLACSIKSHFPDV</sequence>
<dbReference type="Pfam" id="PF00514">
    <property type="entry name" value="Arm"/>
    <property type="match status" value="1"/>
</dbReference>
<proteinExistence type="inferred from homology"/>
<accession>A0AA35SS18</accession>
<dbReference type="Gene3D" id="1.25.10.10">
    <property type="entry name" value="Leucine-rich Repeat Variant"/>
    <property type="match status" value="1"/>
</dbReference>
<dbReference type="GO" id="GO:0015031">
    <property type="term" value="P:protein transport"/>
    <property type="evidence" value="ECO:0007669"/>
    <property type="project" value="UniProtKB-KW"/>
</dbReference>
<dbReference type="AlphaFoldDB" id="A0AA35SS18"/>
<reference evidence="4" key="1">
    <citation type="submission" date="2023-03" db="EMBL/GenBank/DDBJ databases">
        <authorList>
            <person name="Steffen K."/>
            <person name="Cardenas P."/>
        </authorList>
    </citation>
    <scope>NUCLEOTIDE SEQUENCE</scope>
</reference>
<evidence type="ECO:0000256" key="1">
    <source>
        <dbReference type="ARBA" id="ARBA00010394"/>
    </source>
</evidence>
<dbReference type="InterPro" id="IPR000225">
    <property type="entry name" value="Armadillo"/>
</dbReference>
<gene>
    <name evidence="4" type="ORF">GBAR_LOCUS19764</name>
</gene>
<dbReference type="Proteomes" id="UP001174909">
    <property type="component" value="Unassembled WGS sequence"/>
</dbReference>
<dbReference type="SUPFAM" id="SSF48371">
    <property type="entry name" value="ARM repeat"/>
    <property type="match status" value="1"/>
</dbReference>
<keyword evidence="3" id="KW-0653">Protein transport</keyword>
<protein>
    <submittedName>
        <fullName evidence="4">Importin subunit alpha-3</fullName>
    </submittedName>
</protein>
<evidence type="ECO:0000256" key="2">
    <source>
        <dbReference type="ARBA" id="ARBA00022448"/>
    </source>
</evidence>
<evidence type="ECO:0000256" key="3">
    <source>
        <dbReference type="ARBA" id="ARBA00022927"/>
    </source>
</evidence>
<dbReference type="SMART" id="SM00185">
    <property type="entry name" value="ARM"/>
    <property type="match status" value="2"/>
</dbReference>
<dbReference type="PANTHER" id="PTHR23316">
    <property type="entry name" value="IMPORTIN ALPHA"/>
    <property type="match status" value="1"/>
</dbReference>
<evidence type="ECO:0000313" key="4">
    <source>
        <dbReference type="EMBL" id="CAI8035190.1"/>
    </source>
</evidence>
<comment type="similarity">
    <text evidence="1">Belongs to the importin alpha family.</text>
</comment>
<comment type="caution">
    <text evidence="4">The sequence shown here is derived from an EMBL/GenBank/DDBJ whole genome shotgun (WGS) entry which is preliminary data.</text>
</comment>
<name>A0AA35SS18_GEOBA</name>
<organism evidence="4 5">
    <name type="scientific">Geodia barretti</name>
    <name type="common">Barrett's horny sponge</name>
    <dbReference type="NCBI Taxonomy" id="519541"/>
    <lineage>
        <taxon>Eukaryota</taxon>
        <taxon>Metazoa</taxon>
        <taxon>Porifera</taxon>
        <taxon>Demospongiae</taxon>
        <taxon>Heteroscleromorpha</taxon>
        <taxon>Tetractinellida</taxon>
        <taxon>Astrophorina</taxon>
        <taxon>Geodiidae</taxon>
        <taxon>Geodia</taxon>
    </lineage>
</organism>
<dbReference type="InterPro" id="IPR011989">
    <property type="entry name" value="ARM-like"/>
</dbReference>
<evidence type="ECO:0000313" key="5">
    <source>
        <dbReference type="Proteomes" id="UP001174909"/>
    </source>
</evidence>
<dbReference type="EMBL" id="CASHTH010002780">
    <property type="protein sequence ID" value="CAI8035190.1"/>
    <property type="molecule type" value="Genomic_DNA"/>
</dbReference>
<dbReference type="Pfam" id="PF16186">
    <property type="entry name" value="Arm_3"/>
    <property type="match status" value="1"/>
</dbReference>
<dbReference type="InterPro" id="IPR016024">
    <property type="entry name" value="ARM-type_fold"/>
</dbReference>
<keyword evidence="2" id="KW-0813">Transport</keyword>
<keyword evidence="5" id="KW-1185">Reference proteome</keyword>
<dbReference type="InterPro" id="IPR032413">
    <property type="entry name" value="Arm_3"/>
</dbReference>